<dbReference type="KEGG" id="nai:NECAME_18405"/>
<evidence type="ECO:0008006" key="4">
    <source>
        <dbReference type="Google" id="ProtNLM"/>
    </source>
</evidence>
<sequence>MRMMDMIYWNPKKEKGMTRFHGDTESVVGEKLSSSPEKRVTTSESTKVAAPQVKIGADGRLVIDEESLVVEETATNESVWETVEEDRMLRKVTSLSFRNRMWRKGTAWTEKETELF</sequence>
<protein>
    <recommendedName>
        <fullName evidence="4">Myb-like domain-containing protein</fullName>
    </recommendedName>
</protein>
<evidence type="ECO:0000313" key="2">
    <source>
        <dbReference type="EMBL" id="ETN73287.1"/>
    </source>
</evidence>
<dbReference type="OrthoDB" id="272624at2759"/>
<reference evidence="3" key="1">
    <citation type="journal article" date="2014" name="Nat. Genet.">
        <title>Genome of the human hookworm Necator americanus.</title>
        <authorList>
            <person name="Tang Y.T."/>
            <person name="Gao X."/>
            <person name="Rosa B.A."/>
            <person name="Abubucker S."/>
            <person name="Hallsworth-Pepin K."/>
            <person name="Martin J."/>
            <person name="Tyagi R."/>
            <person name="Heizer E."/>
            <person name="Zhang X."/>
            <person name="Bhonagiri-Palsikar V."/>
            <person name="Minx P."/>
            <person name="Warren W.C."/>
            <person name="Wang Q."/>
            <person name="Zhan B."/>
            <person name="Hotez P.J."/>
            <person name="Sternberg P.W."/>
            <person name="Dougall A."/>
            <person name="Gaze S.T."/>
            <person name="Mulvenna J."/>
            <person name="Sotillo J."/>
            <person name="Ranganathan S."/>
            <person name="Rabelo E.M."/>
            <person name="Wilson R.K."/>
            <person name="Felgner P.L."/>
            <person name="Bethony J."/>
            <person name="Hawdon J.M."/>
            <person name="Gasser R.B."/>
            <person name="Loukas A."/>
            <person name="Mitreva M."/>
        </authorList>
    </citation>
    <scope>NUCLEOTIDE SEQUENCE [LARGE SCALE GENOMIC DNA]</scope>
</reference>
<dbReference type="AlphaFoldDB" id="W2SXC4"/>
<organism evidence="2 3">
    <name type="scientific">Necator americanus</name>
    <name type="common">Human hookworm</name>
    <dbReference type="NCBI Taxonomy" id="51031"/>
    <lineage>
        <taxon>Eukaryota</taxon>
        <taxon>Metazoa</taxon>
        <taxon>Ecdysozoa</taxon>
        <taxon>Nematoda</taxon>
        <taxon>Chromadorea</taxon>
        <taxon>Rhabditida</taxon>
        <taxon>Rhabditina</taxon>
        <taxon>Rhabditomorpha</taxon>
        <taxon>Strongyloidea</taxon>
        <taxon>Ancylostomatidae</taxon>
        <taxon>Bunostominae</taxon>
        <taxon>Necator</taxon>
    </lineage>
</organism>
<evidence type="ECO:0000313" key="3">
    <source>
        <dbReference type="Proteomes" id="UP000053676"/>
    </source>
</evidence>
<evidence type="ECO:0000256" key="1">
    <source>
        <dbReference type="SAM" id="MobiDB-lite"/>
    </source>
</evidence>
<dbReference type="STRING" id="51031.W2SXC4"/>
<name>W2SXC4_NECAM</name>
<feature type="region of interest" description="Disordered" evidence="1">
    <location>
        <begin position="19"/>
        <end position="46"/>
    </location>
</feature>
<accession>W2SXC4</accession>
<keyword evidence="3" id="KW-1185">Reference proteome</keyword>
<feature type="non-terminal residue" evidence="2">
    <location>
        <position position="116"/>
    </location>
</feature>
<dbReference type="Proteomes" id="UP000053676">
    <property type="component" value="Unassembled WGS sequence"/>
</dbReference>
<gene>
    <name evidence="2" type="ORF">NECAME_18405</name>
</gene>
<dbReference type="EMBL" id="KI661189">
    <property type="protein sequence ID" value="ETN73287.1"/>
    <property type="molecule type" value="Genomic_DNA"/>
</dbReference>
<proteinExistence type="predicted"/>